<dbReference type="Proteomes" id="UP001047646">
    <property type="component" value="Chromosome"/>
</dbReference>
<evidence type="ECO:0000313" key="1">
    <source>
        <dbReference type="EMBL" id="QXH33124.1"/>
    </source>
</evidence>
<keyword evidence="2" id="KW-1185">Reference proteome</keyword>
<protein>
    <submittedName>
        <fullName evidence="1">Uncharacterized protein</fullName>
    </submittedName>
</protein>
<accession>A0ABX8M1H7</accession>
<gene>
    <name evidence="1" type="ORF">KSS95_13090</name>
</gene>
<name>A0ABX8M1H7_9PSED</name>
<dbReference type="EMBL" id="CP077073">
    <property type="protein sequence ID" value="QXH33124.1"/>
    <property type="molecule type" value="Genomic_DNA"/>
</dbReference>
<evidence type="ECO:0000313" key="2">
    <source>
        <dbReference type="Proteomes" id="UP001047646"/>
    </source>
</evidence>
<dbReference type="RefSeq" id="WP_217847522.1">
    <property type="nucleotide sequence ID" value="NZ_CP077073.1"/>
</dbReference>
<sequence>MENYDSAALGLQKCLLNLRRSHAQMTAAGETEEAAKLADAIQLMEQGLKEISKVVKPQTLQ</sequence>
<reference evidence="1" key="1">
    <citation type="journal article" date="2021" name="Microorganisms">
        <title>The Ever-Expanding Pseudomonas Genus: Description of 43 New Species and Partition of the Pseudomonas putida Group.</title>
        <authorList>
            <person name="Girard L."/>
            <person name="Lood C."/>
            <person name="Hofte M."/>
            <person name="Vandamme P."/>
            <person name="Rokni-Zadeh H."/>
            <person name="van Noort V."/>
            <person name="Lavigne R."/>
            <person name="De Mot R."/>
        </authorList>
    </citation>
    <scope>NUCLEOTIDE SEQUENCE</scope>
    <source>
        <strain evidence="1">COW39</strain>
    </source>
</reference>
<proteinExistence type="predicted"/>
<organism evidence="1 2">
    <name type="scientific">Pseudomonas muyukensis</name>
    <dbReference type="NCBI Taxonomy" id="2842357"/>
    <lineage>
        <taxon>Bacteria</taxon>
        <taxon>Pseudomonadati</taxon>
        <taxon>Pseudomonadota</taxon>
        <taxon>Gammaproteobacteria</taxon>
        <taxon>Pseudomonadales</taxon>
        <taxon>Pseudomonadaceae</taxon>
        <taxon>Pseudomonas</taxon>
    </lineage>
</organism>